<dbReference type="CDD" id="cd09883">
    <property type="entry name" value="PIN_VapC_PhoHL-ATPase"/>
    <property type="match status" value="1"/>
</dbReference>
<evidence type="ECO:0000256" key="3">
    <source>
        <dbReference type="ARBA" id="ARBA00022840"/>
    </source>
</evidence>
<dbReference type="InterPro" id="IPR027417">
    <property type="entry name" value="P-loop_NTPase"/>
</dbReference>
<evidence type="ECO:0000256" key="2">
    <source>
        <dbReference type="ARBA" id="ARBA00022741"/>
    </source>
</evidence>
<evidence type="ECO:0000259" key="6">
    <source>
        <dbReference type="Pfam" id="PF13638"/>
    </source>
</evidence>
<dbReference type="GO" id="GO:0005829">
    <property type="term" value="C:cytosol"/>
    <property type="evidence" value="ECO:0007669"/>
    <property type="project" value="TreeGrafter"/>
</dbReference>
<comment type="similarity">
    <text evidence="1">Belongs to the PhoH family.</text>
</comment>
<dbReference type="PATRIC" id="fig|1193502.14.peg.2373"/>
<evidence type="ECO:0000256" key="4">
    <source>
        <dbReference type="ARBA" id="ARBA00046345"/>
    </source>
</evidence>
<dbReference type="SUPFAM" id="SSF88723">
    <property type="entry name" value="PIN domain-like"/>
    <property type="match status" value="1"/>
</dbReference>
<dbReference type="InterPro" id="IPR051451">
    <property type="entry name" value="PhoH2-like"/>
</dbReference>
<dbReference type="AlphaFoldDB" id="A0A1D7TM86"/>
<name>A0A1D7TM86_9BACT</name>
<feature type="domain" description="PhoH-like protein" evidence="5">
    <location>
        <begin position="233"/>
        <end position="451"/>
    </location>
</feature>
<sequence length="465" mass="53262">MSVNKVYVLDTNIILHNTNFIKELCDGGNNIIVIPETVLIELEDFKKNFTELGYQARSFARMLASCTVVEVDSGEPYRVVKMRYEENTAIHLFSKTLYSSDIDSQFINESNDKRILEVASGAQEYYPDYKVIFLSLDVYARMFGLFYNVTVESLREDRSDVPEFQFVKQLPVDSALFNTLDKKLISEYDPEYKSGNYCYEFISSDGNSDHAIISPGGIIHMLSEELDFRGLEIKPINLKQKFFMKALLSNMYDIHVIDARAGSGKTLMAFVAAMRLVTKGSYEKIVYVRNSIESVDKGADVGYLSGNDEKFRIYNMALYDTLEFIAKKRIKKRDNSQEPQVAIEKKVQELITKYNIEKLWPGEARGRTLSNAIVILDEWQNSSNNTTQLILSRLDNNCKAIVIGSNRQIDNMYLNRFNNGLTSLLKQTKKEQTHISLFAIELDKSVRGKFSHFADEIFGDVDKHK</sequence>
<dbReference type="EMBL" id="CP017111">
    <property type="protein sequence ID" value="AOO66102.1"/>
    <property type="molecule type" value="Genomic_DNA"/>
</dbReference>
<evidence type="ECO:0000313" key="8">
    <source>
        <dbReference type="Proteomes" id="UP000094609"/>
    </source>
</evidence>
<gene>
    <name evidence="7" type="ORF">SHALO_2342</name>
</gene>
<evidence type="ECO:0000256" key="1">
    <source>
        <dbReference type="ARBA" id="ARBA00010393"/>
    </source>
</evidence>
<evidence type="ECO:0000259" key="5">
    <source>
        <dbReference type="Pfam" id="PF02562"/>
    </source>
</evidence>
<dbReference type="PANTHER" id="PTHR30473">
    <property type="entry name" value="PROTEIN PHOH"/>
    <property type="match status" value="1"/>
</dbReference>
<keyword evidence="2" id="KW-0547">Nucleotide-binding</keyword>
<comment type="similarity">
    <text evidence="4">In the N-terminal section; belongs to the PINc/VapC protein family.</text>
</comment>
<keyword evidence="8" id="KW-1185">Reference proteome</keyword>
<feature type="domain" description="PIN" evidence="6">
    <location>
        <begin position="7"/>
        <end position="154"/>
    </location>
</feature>
<organism evidence="7 8">
    <name type="scientific">Sulfurospirillum halorespirans DSM 13726</name>
    <dbReference type="NCBI Taxonomy" id="1193502"/>
    <lineage>
        <taxon>Bacteria</taxon>
        <taxon>Pseudomonadati</taxon>
        <taxon>Campylobacterota</taxon>
        <taxon>Epsilonproteobacteria</taxon>
        <taxon>Campylobacterales</taxon>
        <taxon>Sulfurospirillaceae</taxon>
        <taxon>Sulfurospirillum</taxon>
    </lineage>
</organism>
<dbReference type="STRING" id="1193502.SHALO_2342"/>
<dbReference type="PANTHER" id="PTHR30473:SF2">
    <property type="entry name" value="PIN DOMAIN-CONTAINING PROTEIN"/>
    <property type="match status" value="1"/>
</dbReference>
<dbReference type="InterPro" id="IPR002716">
    <property type="entry name" value="PIN_dom"/>
</dbReference>
<dbReference type="SUPFAM" id="SSF52540">
    <property type="entry name" value="P-loop containing nucleoside triphosphate hydrolases"/>
    <property type="match status" value="1"/>
</dbReference>
<dbReference type="InterPro" id="IPR003714">
    <property type="entry name" value="PhoH"/>
</dbReference>
<dbReference type="RefSeq" id="WP_069478701.1">
    <property type="nucleotide sequence ID" value="NZ_CP017111.1"/>
</dbReference>
<dbReference type="GO" id="GO:0005524">
    <property type="term" value="F:ATP binding"/>
    <property type="evidence" value="ECO:0007669"/>
    <property type="project" value="UniProtKB-KW"/>
</dbReference>
<dbReference type="Proteomes" id="UP000094609">
    <property type="component" value="Chromosome"/>
</dbReference>
<dbReference type="Gene3D" id="3.40.50.1010">
    <property type="entry name" value="5'-nuclease"/>
    <property type="match status" value="1"/>
</dbReference>
<dbReference type="KEGG" id="shal:SHALO_2342"/>
<reference evidence="8" key="1">
    <citation type="submission" date="2016-08" db="EMBL/GenBank/DDBJ databases">
        <title>Complete genome sequence of the organohalide-respiring Epsilonproteobacterium Sulfurospirillum halorespirans.</title>
        <authorList>
            <person name="Goris T."/>
            <person name="Zimmermann J."/>
            <person name="Schenz B."/>
            <person name="Lemos M."/>
            <person name="Hackermueller J."/>
            <person name="Diekert G."/>
        </authorList>
    </citation>
    <scope>NUCLEOTIDE SEQUENCE [LARGE SCALE GENOMIC DNA]</scope>
    <source>
        <strain>DSM 13726</strain>
        <strain evidence="8">PCE-M2</strain>
    </source>
</reference>
<evidence type="ECO:0000313" key="7">
    <source>
        <dbReference type="EMBL" id="AOO66102.1"/>
    </source>
</evidence>
<dbReference type="InterPro" id="IPR029060">
    <property type="entry name" value="PIN-like_dom_sf"/>
</dbReference>
<dbReference type="Pfam" id="PF13638">
    <property type="entry name" value="PIN_4"/>
    <property type="match status" value="1"/>
</dbReference>
<proteinExistence type="inferred from homology"/>
<dbReference type="Pfam" id="PF02562">
    <property type="entry name" value="PhoH"/>
    <property type="match status" value="1"/>
</dbReference>
<protein>
    <submittedName>
        <fullName evidence="7">PhoH family protein</fullName>
    </submittedName>
</protein>
<keyword evidence="3" id="KW-0067">ATP-binding</keyword>
<dbReference type="Gene3D" id="3.40.50.300">
    <property type="entry name" value="P-loop containing nucleotide triphosphate hydrolases"/>
    <property type="match status" value="1"/>
</dbReference>
<accession>A0A1D7TM86</accession>